<dbReference type="OrthoDB" id="10005136at2"/>
<sequence length="213" mass="23448">MKRKSMMVAVLMASMVLGACGKKTETSVVEDPVVSEAPAEETTTEETPTEEASSGETQTGETTEEASNEAATGETEQSTKGVDVGDYLENFGELKNILQMTTTECWQFPNAQSYVSDGFYLEWQGETFSMKNEGNQAVALYGIHIGDEAGASGKAMTDHGWTAYQYGGYIMQTDKAQYYMELESDENGKVTSWYLNNWPEGDITEAYDSLEKQ</sequence>
<comment type="caution">
    <text evidence="3">The sequence shown here is derived from an EMBL/GenBank/DDBJ whole genome shotgun (WGS) entry which is preliminary data.</text>
</comment>
<dbReference type="EMBL" id="SDKC01000001">
    <property type="protein sequence ID" value="RXS76409.1"/>
    <property type="molecule type" value="Genomic_DNA"/>
</dbReference>
<keyword evidence="4" id="KW-1185">Reference proteome</keyword>
<gene>
    <name evidence="3" type="ORF">ETP43_15180</name>
</gene>
<evidence type="ECO:0008006" key="5">
    <source>
        <dbReference type="Google" id="ProtNLM"/>
    </source>
</evidence>
<feature type="compositionally biased region" description="Acidic residues" evidence="1">
    <location>
        <begin position="38"/>
        <end position="49"/>
    </location>
</feature>
<dbReference type="PROSITE" id="PS51257">
    <property type="entry name" value="PROKAR_LIPOPROTEIN"/>
    <property type="match status" value="1"/>
</dbReference>
<dbReference type="AlphaFoldDB" id="A0A4Q1RKZ0"/>
<feature type="signal peptide" evidence="2">
    <location>
        <begin position="1"/>
        <end position="19"/>
    </location>
</feature>
<evidence type="ECO:0000256" key="1">
    <source>
        <dbReference type="SAM" id="MobiDB-lite"/>
    </source>
</evidence>
<feature type="compositionally biased region" description="Low complexity" evidence="1">
    <location>
        <begin position="50"/>
        <end position="61"/>
    </location>
</feature>
<evidence type="ECO:0000256" key="2">
    <source>
        <dbReference type="SAM" id="SignalP"/>
    </source>
</evidence>
<proteinExistence type="predicted"/>
<evidence type="ECO:0000313" key="4">
    <source>
        <dbReference type="Proteomes" id="UP000290106"/>
    </source>
</evidence>
<protein>
    <recommendedName>
        <fullName evidence="5">DUF4367 domain-containing protein</fullName>
    </recommendedName>
</protein>
<accession>A0A4Q1RKZ0</accession>
<feature type="chain" id="PRO_5038535691" description="DUF4367 domain-containing protein" evidence="2">
    <location>
        <begin position="20"/>
        <end position="213"/>
    </location>
</feature>
<reference evidence="3 4" key="1">
    <citation type="submission" date="2019-01" db="EMBL/GenBank/DDBJ databases">
        <title>Blautia sp. nov. KGMB01111 isolated human feces.</title>
        <authorList>
            <person name="Park J.-E."/>
            <person name="Kim J.-S."/>
            <person name="Park S.-H."/>
        </authorList>
    </citation>
    <scope>NUCLEOTIDE SEQUENCE [LARGE SCALE GENOMIC DNA]</scope>
    <source>
        <strain evidence="3 4">KGMB01111</strain>
    </source>
</reference>
<name>A0A4Q1RKZ0_9FIRM</name>
<dbReference type="Proteomes" id="UP000290106">
    <property type="component" value="Unassembled WGS sequence"/>
</dbReference>
<organism evidence="3 4">
    <name type="scientific">Blautia faecicola</name>
    <dbReference type="NCBI Taxonomy" id="2509240"/>
    <lineage>
        <taxon>Bacteria</taxon>
        <taxon>Bacillati</taxon>
        <taxon>Bacillota</taxon>
        <taxon>Clostridia</taxon>
        <taxon>Lachnospirales</taxon>
        <taxon>Lachnospiraceae</taxon>
        <taxon>Blautia</taxon>
    </lineage>
</organism>
<evidence type="ECO:0000313" key="3">
    <source>
        <dbReference type="EMBL" id="RXS76409.1"/>
    </source>
</evidence>
<keyword evidence="2" id="KW-0732">Signal</keyword>
<feature type="region of interest" description="Disordered" evidence="1">
    <location>
        <begin position="24"/>
        <end position="83"/>
    </location>
</feature>